<dbReference type="Proteomes" id="UP001197114">
    <property type="component" value="Unassembled WGS sequence"/>
</dbReference>
<proteinExistence type="predicted"/>
<organism evidence="1 2">
    <name type="scientific">Streptomyces anatolicus</name>
    <dbReference type="NCBI Taxonomy" id="2675858"/>
    <lineage>
        <taxon>Bacteria</taxon>
        <taxon>Bacillati</taxon>
        <taxon>Actinomycetota</taxon>
        <taxon>Actinomycetes</taxon>
        <taxon>Kitasatosporales</taxon>
        <taxon>Streptomycetaceae</taxon>
        <taxon>Streptomyces</taxon>
    </lineage>
</organism>
<protein>
    <submittedName>
        <fullName evidence="1">Uncharacterized protein</fullName>
    </submittedName>
</protein>
<name>A0ABS6YMI2_9ACTN</name>
<evidence type="ECO:0000313" key="2">
    <source>
        <dbReference type="Proteomes" id="UP001197114"/>
    </source>
</evidence>
<accession>A0ABS6YMI2</accession>
<sequence>MVRRRDGQLSLDPRVTAVTKSYFWSLIDIGDIDPDPWIIVPPRSGLAAPFAEWDDIAAWSREVAEDLWQDSDLDPGPNGVDFVTGTLERSIEAFAPPGSDHWVFLHVDHPADMPLPVCAAIGPASGSSEEALRELTRADDPMAVEPPVVKPVMSEKLGKGMTTFRYVPQEGSPHLLACVRYAWRVEEHAADVVVWTATDDIAHLMRAADALEELARSLSVWAPS</sequence>
<dbReference type="EMBL" id="WMBF01000120">
    <property type="protein sequence ID" value="MBW5422628.1"/>
    <property type="molecule type" value="Genomic_DNA"/>
</dbReference>
<comment type="caution">
    <text evidence="1">The sequence shown here is derived from an EMBL/GenBank/DDBJ whole genome shotgun (WGS) entry which is preliminary data.</text>
</comment>
<gene>
    <name evidence="1" type="ORF">GKQ77_13825</name>
</gene>
<keyword evidence="2" id="KW-1185">Reference proteome</keyword>
<reference evidence="1 2" key="1">
    <citation type="submission" date="2019-11" db="EMBL/GenBank/DDBJ databases">
        <authorList>
            <person name="Ay H."/>
        </authorList>
    </citation>
    <scope>NUCLEOTIDE SEQUENCE [LARGE SCALE GENOMIC DNA]</scope>
    <source>
        <strain evidence="1 2">BG9H</strain>
    </source>
</reference>
<evidence type="ECO:0000313" key="1">
    <source>
        <dbReference type="EMBL" id="MBW5422628.1"/>
    </source>
</evidence>